<protein>
    <submittedName>
        <fullName evidence="1">Uncharacterized protein</fullName>
    </submittedName>
</protein>
<gene>
    <name evidence="1" type="ORF">DERF_012033</name>
</gene>
<dbReference type="EMBL" id="ASGP02000006">
    <property type="protein sequence ID" value="KAH9501173.1"/>
    <property type="molecule type" value="Genomic_DNA"/>
</dbReference>
<reference evidence="1" key="2">
    <citation type="journal article" date="2022" name="Res Sq">
        <title>Comparative Genomics Reveals Insights into the Divergent Evolution of Astigmatic Mites and Household Pest Adaptations.</title>
        <authorList>
            <person name="Xiong Q."/>
            <person name="Wan A.T.-Y."/>
            <person name="Liu X.-Y."/>
            <person name="Fung C.S.-H."/>
            <person name="Xiao X."/>
            <person name="Malainual N."/>
            <person name="Hou J."/>
            <person name="Wang L."/>
            <person name="Wang M."/>
            <person name="Yang K."/>
            <person name="Cui Y."/>
            <person name="Leung E."/>
            <person name="Nong W."/>
            <person name="Shin S.-K."/>
            <person name="Au S."/>
            <person name="Jeong K.Y."/>
            <person name="Chew F.T."/>
            <person name="Hui J."/>
            <person name="Leung T.F."/>
            <person name="Tungtrongchitr A."/>
            <person name="Zhong N."/>
            <person name="Liu Z."/>
            <person name="Tsui S."/>
        </authorList>
    </citation>
    <scope>NUCLEOTIDE SEQUENCE</scope>
    <source>
        <strain evidence="1">Derf</strain>
        <tissue evidence="1">Whole organism</tissue>
    </source>
</reference>
<proteinExistence type="predicted"/>
<evidence type="ECO:0000313" key="2">
    <source>
        <dbReference type="Proteomes" id="UP000790347"/>
    </source>
</evidence>
<accession>A0A922HR61</accession>
<sequence length="61" mass="7272">MTTNFDRRIWMDEMLNVCPTMFFFLEQQQLYLITIPNLTLTATTTTTFLASLFNDDHDLYN</sequence>
<comment type="caution">
    <text evidence="1">The sequence shown here is derived from an EMBL/GenBank/DDBJ whole genome shotgun (WGS) entry which is preliminary data.</text>
</comment>
<name>A0A922HR61_DERFA</name>
<dbReference type="AlphaFoldDB" id="A0A922HR61"/>
<organism evidence="1 2">
    <name type="scientific">Dermatophagoides farinae</name>
    <name type="common">American house dust mite</name>
    <dbReference type="NCBI Taxonomy" id="6954"/>
    <lineage>
        <taxon>Eukaryota</taxon>
        <taxon>Metazoa</taxon>
        <taxon>Ecdysozoa</taxon>
        <taxon>Arthropoda</taxon>
        <taxon>Chelicerata</taxon>
        <taxon>Arachnida</taxon>
        <taxon>Acari</taxon>
        <taxon>Acariformes</taxon>
        <taxon>Sarcoptiformes</taxon>
        <taxon>Astigmata</taxon>
        <taxon>Psoroptidia</taxon>
        <taxon>Analgoidea</taxon>
        <taxon>Pyroglyphidae</taxon>
        <taxon>Dermatophagoidinae</taxon>
        <taxon>Dermatophagoides</taxon>
    </lineage>
</organism>
<keyword evidence="2" id="KW-1185">Reference proteome</keyword>
<dbReference type="Proteomes" id="UP000790347">
    <property type="component" value="Unassembled WGS sequence"/>
</dbReference>
<evidence type="ECO:0000313" key="1">
    <source>
        <dbReference type="EMBL" id="KAH9501173.1"/>
    </source>
</evidence>
<reference evidence="1" key="1">
    <citation type="submission" date="2013-05" db="EMBL/GenBank/DDBJ databases">
        <authorList>
            <person name="Yim A.K.Y."/>
            <person name="Chan T.F."/>
            <person name="Ji K.M."/>
            <person name="Liu X.Y."/>
            <person name="Zhou J.W."/>
            <person name="Li R.Q."/>
            <person name="Yang K.Y."/>
            <person name="Li J."/>
            <person name="Li M."/>
            <person name="Law P.T.W."/>
            <person name="Wu Y.L."/>
            <person name="Cai Z.L."/>
            <person name="Qin H."/>
            <person name="Bao Y."/>
            <person name="Leung R.K.K."/>
            <person name="Ng P.K.S."/>
            <person name="Zou J."/>
            <person name="Zhong X.J."/>
            <person name="Ran P.X."/>
            <person name="Zhong N.S."/>
            <person name="Liu Z.G."/>
            <person name="Tsui S.K.W."/>
        </authorList>
    </citation>
    <scope>NUCLEOTIDE SEQUENCE</scope>
    <source>
        <strain evidence="1">Derf</strain>
        <tissue evidence="1">Whole organism</tissue>
    </source>
</reference>